<feature type="domain" description="CO dehydrogenase/acetyl-CoA synthase delta subunit TIM barrel" evidence="2">
    <location>
        <begin position="51"/>
        <end position="169"/>
    </location>
</feature>
<sequence length="359" mass="38752">MEPQLPSLDQAVVVGSLATVVGEVPQINSEILLRDRIGHWRVRWNIGRDRFTVEPGLYALGRPDNQSPVLVTANYKLTFDLLRASLPGRDLWILVLDTKGINVWCAAGKGTFGTVELCDRIEISRLAEVVGHRRLLLPQLGAPGVAAGEIKKHSGFRVTYGPVMAHDLPAFLDDPQALNPVMRRKSFPLSERLVLVPVELVQGLRQVLPLVLLLMLVTAFFAPGSFTEGLLGPGLILLAFALSGLSAGTILTPLLLPWLPGRAFSVNGLWAGLLLLAPLCSYYLPVLGNDWAGRLAIGGLTVTGLALASWYGMNFTGASTYSSRSGVRQEMLRAIPLQAGGVLLGVVGWFVAQWLKRGG</sequence>
<dbReference type="InterPro" id="IPR016041">
    <property type="entry name" value="Ac-CoA_synth_d_su_TIM-brl"/>
</dbReference>
<protein>
    <submittedName>
        <fullName evidence="3">Acetyl-CoA synthase subunit gamma</fullName>
    </submittedName>
</protein>
<dbReference type="Proteomes" id="UP000599024">
    <property type="component" value="Unassembled WGS sequence"/>
</dbReference>
<evidence type="ECO:0000313" key="3">
    <source>
        <dbReference type="EMBL" id="MBC8209262.1"/>
    </source>
</evidence>
<dbReference type="EMBL" id="JACNLK010000086">
    <property type="protein sequence ID" value="MBC8209262.1"/>
    <property type="molecule type" value="Genomic_DNA"/>
</dbReference>
<dbReference type="Gene3D" id="3.40.50.11600">
    <property type="match status" value="1"/>
</dbReference>
<evidence type="ECO:0000313" key="4">
    <source>
        <dbReference type="Proteomes" id="UP000599024"/>
    </source>
</evidence>
<evidence type="ECO:0000259" key="2">
    <source>
        <dbReference type="Pfam" id="PF03599"/>
    </source>
</evidence>
<feature type="transmembrane region" description="Helical" evidence="1">
    <location>
        <begin position="334"/>
        <end position="355"/>
    </location>
</feature>
<keyword evidence="1" id="KW-1133">Transmembrane helix</keyword>
<gene>
    <name evidence="3" type="ORF">H8E79_08875</name>
</gene>
<keyword evidence="1" id="KW-0472">Membrane</keyword>
<accession>A0A8J6NBB6</accession>
<dbReference type="Pfam" id="PF03599">
    <property type="entry name" value="CdhD"/>
    <property type="match status" value="1"/>
</dbReference>
<keyword evidence="1" id="KW-0812">Transmembrane</keyword>
<dbReference type="NCBIfam" id="NF040863">
    <property type="entry name" value="HgcA_corrinoid"/>
    <property type="match status" value="1"/>
</dbReference>
<name>A0A8J6NBB6_9BACT</name>
<proteinExistence type="predicted"/>
<evidence type="ECO:0000256" key="1">
    <source>
        <dbReference type="SAM" id="Phobius"/>
    </source>
</evidence>
<feature type="transmembrane region" description="Helical" evidence="1">
    <location>
        <begin position="232"/>
        <end position="256"/>
    </location>
</feature>
<dbReference type="AlphaFoldDB" id="A0A8J6NBB6"/>
<feature type="transmembrane region" description="Helical" evidence="1">
    <location>
        <begin position="268"/>
        <end position="285"/>
    </location>
</feature>
<feature type="transmembrane region" description="Helical" evidence="1">
    <location>
        <begin position="291"/>
        <end position="313"/>
    </location>
</feature>
<reference evidence="3 4" key="1">
    <citation type="submission" date="2020-08" db="EMBL/GenBank/DDBJ databases">
        <title>Bridging the membrane lipid divide: bacteria of the FCB group superphylum have the potential to synthesize archaeal ether lipids.</title>
        <authorList>
            <person name="Villanueva L."/>
            <person name="Von Meijenfeldt F.A.B."/>
            <person name="Westbye A.B."/>
            <person name="Yadav S."/>
            <person name="Hopmans E.C."/>
            <person name="Dutilh B.E."/>
            <person name="Sinninghe Damste J.S."/>
        </authorList>
    </citation>
    <scope>NUCLEOTIDE SEQUENCE [LARGE SCALE GENOMIC DNA]</scope>
    <source>
        <strain evidence="3">NIOZ-UU81</strain>
    </source>
</reference>
<organism evidence="3 4">
    <name type="scientific">Candidatus Desulfatifera sulfidica</name>
    <dbReference type="NCBI Taxonomy" id="2841691"/>
    <lineage>
        <taxon>Bacteria</taxon>
        <taxon>Pseudomonadati</taxon>
        <taxon>Thermodesulfobacteriota</taxon>
        <taxon>Desulfobulbia</taxon>
        <taxon>Desulfobulbales</taxon>
        <taxon>Desulfobulbaceae</taxon>
        <taxon>Candidatus Desulfatifera</taxon>
    </lineage>
</organism>
<feature type="transmembrane region" description="Helical" evidence="1">
    <location>
        <begin position="207"/>
        <end position="226"/>
    </location>
</feature>
<comment type="caution">
    <text evidence="3">The sequence shown here is derived from an EMBL/GenBank/DDBJ whole genome shotgun (WGS) entry which is preliminary data.</text>
</comment>